<dbReference type="PANTHER" id="PTHR47780">
    <property type="entry name" value="PROTEIN SET DOMAIN GROUP 41"/>
    <property type="match status" value="1"/>
</dbReference>
<proteinExistence type="predicted"/>
<dbReference type="InterPro" id="IPR046341">
    <property type="entry name" value="SET_dom_sf"/>
</dbReference>
<dbReference type="PANTHER" id="PTHR47780:SF1">
    <property type="entry name" value="PROTEIN SET DOMAIN GROUP 41"/>
    <property type="match status" value="1"/>
</dbReference>
<accession>A0A022RA10</accession>
<dbReference type="InterPro" id="IPR001214">
    <property type="entry name" value="SET_dom"/>
</dbReference>
<dbReference type="AlphaFoldDB" id="A0A022RA10"/>
<dbReference type="CDD" id="cd20071">
    <property type="entry name" value="SET_SMYD"/>
    <property type="match status" value="1"/>
</dbReference>
<sequence>MEMRAVEDIAIGEDLTPALPPLAFVLLETAVSSYCSACFSILPPQPFPPLNPNSRPNCSHFPSPTPLYCSVNCSSIDSPLHFSSGELRLLSLFRQSPPFAWEDSSDLRLSLRLIHLFQKIEKIECPEASEIIERIGGLMTNREKLIFEESENSENVYQKIRSGAKMMAEARRASTDHYVNAEKKRDDFVLEEMVLCLVLTNAVEVQDKNGCTIGIAVYDTAFSWINHSCSPNSCYRFVSRLENHQQSSLRIASYATSGCRHGYGDIERNGYGPRVIVRSIKAVQKGEEVTIAYTDLLQPKEMRRAQLWFKYRFSCSCPRCVVVPTTYVDYALQALSVGCTDNQDSSDSEIEKLMQSFDDATNDYLSLGDAESCCKKLEHLIDESIKPKETKSPQLHLFHYLSLNAYTTLASSYKVRASDLSALNYEVEKHKLEAFDLYKTSAAYSLLLAGVTHHLFMSESALVASGSNFWINAGESLLNLAKNSMRNSNSTLKPGKCSDYCLVDTLEPNSTMQLEEIKSRFFNCIANMTLKVWSVLASESSFLRSIQNPIDFTWLASSETSMILSAEEESRLAGFVLKKGSPSLEASECDDQVRMNLVMLSGHCLRYGAILSSICYGLSDEMAHKKSNIILAVKY</sequence>
<dbReference type="PROSITE" id="PS50280">
    <property type="entry name" value="SET"/>
    <property type="match status" value="1"/>
</dbReference>
<protein>
    <recommendedName>
        <fullName evidence="1">SET domain-containing protein</fullName>
    </recommendedName>
</protein>
<name>A0A022RA10_ERYGU</name>
<dbReference type="Pfam" id="PF00856">
    <property type="entry name" value="SET"/>
    <property type="match status" value="1"/>
</dbReference>
<evidence type="ECO:0000259" key="1">
    <source>
        <dbReference type="PROSITE" id="PS50280"/>
    </source>
</evidence>
<reference evidence="2 3" key="1">
    <citation type="journal article" date="2013" name="Proc. Natl. Acad. Sci. U.S.A.">
        <title>Fine-scale variation in meiotic recombination in Mimulus inferred from population shotgun sequencing.</title>
        <authorList>
            <person name="Hellsten U."/>
            <person name="Wright K.M."/>
            <person name="Jenkins J."/>
            <person name="Shu S."/>
            <person name="Yuan Y."/>
            <person name="Wessler S.R."/>
            <person name="Schmutz J."/>
            <person name="Willis J.H."/>
            <person name="Rokhsar D.S."/>
        </authorList>
    </citation>
    <scope>NUCLEOTIDE SEQUENCE [LARGE SCALE GENOMIC DNA]</scope>
    <source>
        <strain evidence="3">cv. DUN x IM62</strain>
    </source>
</reference>
<dbReference type="STRING" id="4155.A0A022RA10"/>
<keyword evidence="3" id="KW-1185">Reference proteome</keyword>
<dbReference type="EMBL" id="KI630592">
    <property type="protein sequence ID" value="EYU36834.1"/>
    <property type="molecule type" value="Genomic_DNA"/>
</dbReference>
<dbReference type="Gene3D" id="2.170.270.10">
    <property type="entry name" value="SET domain"/>
    <property type="match status" value="1"/>
</dbReference>
<dbReference type="Gene3D" id="1.10.220.160">
    <property type="match status" value="1"/>
</dbReference>
<gene>
    <name evidence="2" type="ORF">MIMGU_mgv1a023205mg</name>
</gene>
<evidence type="ECO:0000313" key="2">
    <source>
        <dbReference type="EMBL" id="EYU36834.1"/>
    </source>
</evidence>
<feature type="domain" description="SET" evidence="1">
    <location>
        <begin position="118"/>
        <end position="294"/>
    </location>
</feature>
<dbReference type="Proteomes" id="UP000030748">
    <property type="component" value="Unassembled WGS sequence"/>
</dbReference>
<organism evidence="2 3">
    <name type="scientific">Erythranthe guttata</name>
    <name type="common">Yellow monkey flower</name>
    <name type="synonym">Mimulus guttatus</name>
    <dbReference type="NCBI Taxonomy" id="4155"/>
    <lineage>
        <taxon>Eukaryota</taxon>
        <taxon>Viridiplantae</taxon>
        <taxon>Streptophyta</taxon>
        <taxon>Embryophyta</taxon>
        <taxon>Tracheophyta</taxon>
        <taxon>Spermatophyta</taxon>
        <taxon>Magnoliopsida</taxon>
        <taxon>eudicotyledons</taxon>
        <taxon>Gunneridae</taxon>
        <taxon>Pentapetalae</taxon>
        <taxon>asterids</taxon>
        <taxon>lamiids</taxon>
        <taxon>Lamiales</taxon>
        <taxon>Phrymaceae</taxon>
        <taxon>Erythranthe</taxon>
    </lineage>
</organism>
<dbReference type="eggNOG" id="ENOG502QTE7">
    <property type="taxonomic scope" value="Eukaryota"/>
</dbReference>
<dbReference type="SUPFAM" id="SSF82199">
    <property type="entry name" value="SET domain"/>
    <property type="match status" value="1"/>
</dbReference>
<dbReference type="Gene3D" id="6.10.140.2220">
    <property type="match status" value="1"/>
</dbReference>
<evidence type="ECO:0000313" key="3">
    <source>
        <dbReference type="Proteomes" id="UP000030748"/>
    </source>
</evidence>